<dbReference type="OMA" id="IRFIDHV"/>
<feature type="region of interest" description="Disordered" evidence="7">
    <location>
        <begin position="1"/>
        <end position="24"/>
    </location>
</feature>
<dbReference type="PANTHER" id="PTHR14582:SF1">
    <property type="entry name" value="CENTROMERE PROTEIN O"/>
    <property type="match status" value="1"/>
</dbReference>
<feature type="compositionally biased region" description="Basic residues" evidence="7">
    <location>
        <begin position="7"/>
        <end position="19"/>
    </location>
</feature>
<keyword evidence="9" id="KW-1185">Reference proteome</keyword>
<dbReference type="EMBL" id="CM035409">
    <property type="protein sequence ID" value="KAH7440441.1"/>
    <property type="molecule type" value="Genomic_DNA"/>
</dbReference>
<evidence type="ECO:0008006" key="10">
    <source>
        <dbReference type="Google" id="ProtNLM"/>
    </source>
</evidence>
<sequence length="348" mass="39075">MDEKPKKTGKRKQAHRSMPTKHLEQLTRKARALAGDTEPEDHSISSIASKLSKLQELHGQLQQSLVSDSDKLIGARLRQEIGDAQAECATVQVVSDEAFDDRIITDIFREFPWSRGKDSADQSVESLRTLYSVGNKYICGFKELQIGVQFDTYHEGKLVESFYLVLAGQSAFESLSIHIHTIPFYVPLKEVEQQYLSSSAAMFISVMGDLLQAYVSRREQIKTLKEVRADKLKLISHTVLCDAVDFMVEEFDCKVTVKLGYEDLRSNLPSVTKVVAWPPPASKGKFLAFFSRDRRPKASPISLLFAESILQQVALPDAYEHLVNGLNAILTGRSREYQRINTAPPGIL</sequence>
<evidence type="ECO:0000313" key="9">
    <source>
        <dbReference type="Proteomes" id="UP000825935"/>
    </source>
</evidence>
<gene>
    <name evidence="8" type="ORF">KP509_04G107200</name>
</gene>
<evidence type="ECO:0000256" key="7">
    <source>
        <dbReference type="SAM" id="MobiDB-lite"/>
    </source>
</evidence>
<accession>A0A8T2UW18</accession>
<dbReference type="GO" id="GO:0005634">
    <property type="term" value="C:nucleus"/>
    <property type="evidence" value="ECO:0007669"/>
    <property type="project" value="UniProtKB-SubCell"/>
</dbReference>
<evidence type="ECO:0000256" key="6">
    <source>
        <dbReference type="ARBA" id="ARBA00023328"/>
    </source>
</evidence>
<proteinExistence type="inferred from homology"/>
<dbReference type="OrthoDB" id="10050372at2759"/>
<dbReference type="GO" id="GO:0031511">
    <property type="term" value="C:Mis6-Sim4 complex"/>
    <property type="evidence" value="ECO:0007669"/>
    <property type="project" value="TreeGrafter"/>
</dbReference>
<organism evidence="8 9">
    <name type="scientific">Ceratopteris richardii</name>
    <name type="common">Triangle waterfern</name>
    <dbReference type="NCBI Taxonomy" id="49495"/>
    <lineage>
        <taxon>Eukaryota</taxon>
        <taxon>Viridiplantae</taxon>
        <taxon>Streptophyta</taxon>
        <taxon>Embryophyta</taxon>
        <taxon>Tracheophyta</taxon>
        <taxon>Polypodiopsida</taxon>
        <taxon>Polypodiidae</taxon>
        <taxon>Polypodiales</taxon>
        <taxon>Pteridineae</taxon>
        <taxon>Pteridaceae</taxon>
        <taxon>Parkerioideae</taxon>
        <taxon>Ceratopteris</taxon>
    </lineage>
</organism>
<evidence type="ECO:0000256" key="4">
    <source>
        <dbReference type="ARBA" id="ARBA00022454"/>
    </source>
</evidence>
<evidence type="ECO:0000256" key="1">
    <source>
        <dbReference type="ARBA" id="ARBA00004123"/>
    </source>
</evidence>
<comment type="caution">
    <text evidence="8">The sequence shown here is derived from an EMBL/GenBank/DDBJ whole genome shotgun (WGS) entry which is preliminary data.</text>
</comment>
<dbReference type="Proteomes" id="UP000825935">
    <property type="component" value="Chromosome 4"/>
</dbReference>
<keyword evidence="6" id="KW-0137">Centromere</keyword>
<keyword evidence="5" id="KW-0539">Nucleus</keyword>
<protein>
    <recommendedName>
        <fullName evidence="10">Centromere protein O</fullName>
    </recommendedName>
</protein>
<dbReference type="Pfam" id="PF09496">
    <property type="entry name" value="CENP-O"/>
    <property type="match status" value="1"/>
</dbReference>
<evidence type="ECO:0000256" key="2">
    <source>
        <dbReference type="ARBA" id="ARBA00004584"/>
    </source>
</evidence>
<evidence type="ECO:0000256" key="3">
    <source>
        <dbReference type="ARBA" id="ARBA00007321"/>
    </source>
</evidence>
<keyword evidence="4" id="KW-0158">Chromosome</keyword>
<evidence type="ECO:0000313" key="8">
    <source>
        <dbReference type="EMBL" id="KAH7440441.1"/>
    </source>
</evidence>
<dbReference type="PANTHER" id="PTHR14582">
    <property type="entry name" value="INNER KINETOCHORE SUBUNIT MAL2"/>
    <property type="match status" value="1"/>
</dbReference>
<reference evidence="8" key="1">
    <citation type="submission" date="2021-08" db="EMBL/GenBank/DDBJ databases">
        <title>WGS assembly of Ceratopteris richardii.</title>
        <authorList>
            <person name="Marchant D.B."/>
            <person name="Chen G."/>
            <person name="Jenkins J."/>
            <person name="Shu S."/>
            <person name="Leebens-Mack J."/>
            <person name="Grimwood J."/>
            <person name="Schmutz J."/>
            <person name="Soltis P."/>
            <person name="Soltis D."/>
            <person name="Chen Z.-H."/>
        </authorList>
    </citation>
    <scope>NUCLEOTIDE SEQUENCE</scope>
    <source>
        <strain evidence="8">Whitten #5841</strain>
        <tissue evidence="8">Leaf</tissue>
    </source>
</reference>
<comment type="subcellular location">
    <subcellularLocation>
        <location evidence="2">Chromosome</location>
        <location evidence="2">Centromere</location>
    </subcellularLocation>
    <subcellularLocation>
        <location evidence="1">Nucleus</location>
    </subcellularLocation>
</comment>
<dbReference type="InterPro" id="IPR018464">
    <property type="entry name" value="CENP-O"/>
</dbReference>
<evidence type="ECO:0000256" key="5">
    <source>
        <dbReference type="ARBA" id="ARBA00023242"/>
    </source>
</evidence>
<name>A0A8T2UW18_CERRI</name>
<comment type="similarity">
    <text evidence="3">Belongs to the CENP-O/MCM21 family.</text>
</comment>
<dbReference type="AlphaFoldDB" id="A0A8T2UW18"/>
<dbReference type="CDD" id="cd23835">
    <property type="entry name" value="DRWD-N_CENP-O"/>
    <property type="match status" value="1"/>
</dbReference>